<feature type="transmembrane region" description="Helical" evidence="12">
    <location>
        <begin position="208"/>
        <end position="230"/>
    </location>
</feature>
<dbReference type="PANTHER" id="PTHR43141:SF5">
    <property type="entry name" value="CYTOCHROME BD-I UBIQUINOL OXIDASE SUBUNIT 2"/>
    <property type="match status" value="1"/>
</dbReference>
<sequence>MILHELISYETLRVIWWVLLGVLLIGFAVMDGGDIGSATLLPFVAKDDVERRVVINAVGPVWEGNQVWLILGGGAIFAAWPPLYAVSFSGFYLAMFAILFALILRPVGFKYRSTRESASWRNGWDWALFVGGVVPALVMGVAVGNVLQGVPFRLDSDLRVFYEGTTLFELLNPFGLLCGLLSVAMLVMHGAAWLVLKSEGPVAVRSRTYGTIAAFLTVVLFALGGLWLWLGIDGYRITSEVVTGGPSNPLAKTVEVAPGVWFENYARHPWMMIAPILGFAGALGCLAFLRARSEVPAVLASTVSILGIISTVGLSMFPFILPSTIDPKSSLTVWDASSSHLTLFIMLVVTGIFIPLVASYTTWVYRVLWGKVDAEAIRDGSGHAY</sequence>
<dbReference type="RefSeq" id="WP_183335287.1">
    <property type="nucleotide sequence ID" value="NZ_BMHX01000005.1"/>
</dbReference>
<feature type="transmembrane region" description="Helical" evidence="12">
    <location>
        <begin position="270"/>
        <end position="289"/>
    </location>
</feature>
<feature type="transmembrane region" description="Helical" evidence="12">
    <location>
        <begin position="341"/>
        <end position="365"/>
    </location>
</feature>
<keyword evidence="11 12" id="KW-0472">Membrane</keyword>
<keyword evidence="13" id="KW-0560">Oxidoreductase</keyword>
<evidence type="ECO:0000256" key="11">
    <source>
        <dbReference type="ARBA" id="ARBA00023136"/>
    </source>
</evidence>
<evidence type="ECO:0000256" key="10">
    <source>
        <dbReference type="ARBA" id="ARBA00023004"/>
    </source>
</evidence>
<keyword evidence="3" id="KW-0813">Transport</keyword>
<comment type="subcellular location">
    <subcellularLocation>
        <location evidence="1">Cell membrane</location>
        <topology evidence="1">Multi-pass membrane protein</topology>
    </subcellularLocation>
</comment>
<dbReference type="PIRSF" id="PIRSF000267">
    <property type="entry name" value="Cyt_oxidse_sub2"/>
    <property type="match status" value="1"/>
</dbReference>
<evidence type="ECO:0000256" key="2">
    <source>
        <dbReference type="ARBA" id="ARBA00007543"/>
    </source>
</evidence>
<feature type="transmembrane region" description="Helical" evidence="12">
    <location>
        <begin position="12"/>
        <end position="30"/>
    </location>
</feature>
<dbReference type="PANTHER" id="PTHR43141">
    <property type="entry name" value="CYTOCHROME BD2 SUBUNIT II"/>
    <property type="match status" value="1"/>
</dbReference>
<comment type="similarity">
    <text evidence="2">Belongs to the cytochrome ubiquinol oxidase subunit 2 family.</text>
</comment>
<dbReference type="GO" id="GO:0019646">
    <property type="term" value="P:aerobic electron transport chain"/>
    <property type="evidence" value="ECO:0007669"/>
    <property type="project" value="TreeGrafter"/>
</dbReference>
<protein>
    <submittedName>
        <fullName evidence="13">Cytochrome d ubiquinol oxidase subunit II</fullName>
        <ecNumber evidence="13">1.10.3.-</ecNumber>
    </submittedName>
</protein>
<dbReference type="Pfam" id="PF02322">
    <property type="entry name" value="Cyt_bd_oxida_II"/>
    <property type="match status" value="1"/>
</dbReference>
<dbReference type="GO" id="GO:0046872">
    <property type="term" value="F:metal ion binding"/>
    <property type="evidence" value="ECO:0007669"/>
    <property type="project" value="UniProtKB-KW"/>
</dbReference>
<comment type="caution">
    <text evidence="13">The sequence shown here is derived from an EMBL/GenBank/DDBJ whole genome shotgun (WGS) entry which is preliminary data.</text>
</comment>
<reference evidence="13 14" key="1">
    <citation type="submission" date="2020-08" db="EMBL/GenBank/DDBJ databases">
        <title>Genomic Encyclopedia of Type Strains, Phase IV (KMG-IV): sequencing the most valuable type-strain genomes for metagenomic binning, comparative biology and taxonomic classification.</title>
        <authorList>
            <person name="Goeker M."/>
        </authorList>
    </citation>
    <scope>NUCLEOTIDE SEQUENCE [LARGE SCALE GENOMIC DNA]</scope>
    <source>
        <strain evidence="13 14">DSM 101465</strain>
    </source>
</reference>
<evidence type="ECO:0000313" key="14">
    <source>
        <dbReference type="Proteomes" id="UP000588017"/>
    </source>
</evidence>
<evidence type="ECO:0000256" key="7">
    <source>
        <dbReference type="ARBA" id="ARBA00022723"/>
    </source>
</evidence>
<evidence type="ECO:0000256" key="1">
    <source>
        <dbReference type="ARBA" id="ARBA00004651"/>
    </source>
</evidence>
<keyword evidence="10" id="KW-0408">Iron</keyword>
<evidence type="ECO:0000256" key="4">
    <source>
        <dbReference type="ARBA" id="ARBA00022475"/>
    </source>
</evidence>
<dbReference type="GO" id="GO:0009055">
    <property type="term" value="F:electron transfer activity"/>
    <property type="evidence" value="ECO:0007669"/>
    <property type="project" value="TreeGrafter"/>
</dbReference>
<evidence type="ECO:0000313" key="13">
    <source>
        <dbReference type="EMBL" id="MBB6168986.1"/>
    </source>
</evidence>
<name>A0A841KGF7_9HYPH</name>
<gene>
    <name evidence="13" type="ORF">HNQ73_002623</name>
</gene>
<dbReference type="GO" id="GO:0005886">
    <property type="term" value="C:plasma membrane"/>
    <property type="evidence" value="ECO:0007669"/>
    <property type="project" value="UniProtKB-SubCell"/>
</dbReference>
<keyword evidence="7" id="KW-0479">Metal-binding</keyword>
<dbReference type="Proteomes" id="UP000588017">
    <property type="component" value="Unassembled WGS sequence"/>
</dbReference>
<evidence type="ECO:0000256" key="8">
    <source>
        <dbReference type="ARBA" id="ARBA00022982"/>
    </source>
</evidence>
<dbReference type="NCBIfam" id="TIGR00203">
    <property type="entry name" value="cydB"/>
    <property type="match status" value="1"/>
</dbReference>
<keyword evidence="6 12" id="KW-0812">Transmembrane</keyword>
<evidence type="ECO:0000256" key="6">
    <source>
        <dbReference type="ARBA" id="ARBA00022692"/>
    </source>
</evidence>
<dbReference type="AlphaFoldDB" id="A0A841KGF7"/>
<feature type="transmembrane region" description="Helical" evidence="12">
    <location>
        <begin position="83"/>
        <end position="105"/>
    </location>
</feature>
<organism evidence="13 14">
    <name type="scientific">Chelatococcus composti</name>
    <dbReference type="NCBI Taxonomy" id="1743235"/>
    <lineage>
        <taxon>Bacteria</taxon>
        <taxon>Pseudomonadati</taxon>
        <taxon>Pseudomonadota</taxon>
        <taxon>Alphaproteobacteria</taxon>
        <taxon>Hyphomicrobiales</taxon>
        <taxon>Chelatococcaceae</taxon>
        <taxon>Chelatococcus</taxon>
    </lineage>
</organism>
<evidence type="ECO:0000256" key="12">
    <source>
        <dbReference type="SAM" id="Phobius"/>
    </source>
</evidence>
<dbReference type="GO" id="GO:0070069">
    <property type="term" value="C:cytochrome complex"/>
    <property type="evidence" value="ECO:0007669"/>
    <property type="project" value="TreeGrafter"/>
</dbReference>
<evidence type="ECO:0000256" key="9">
    <source>
        <dbReference type="ARBA" id="ARBA00022989"/>
    </source>
</evidence>
<feature type="transmembrane region" description="Helical" evidence="12">
    <location>
        <begin position="126"/>
        <end position="150"/>
    </location>
</feature>
<feature type="transmembrane region" description="Helical" evidence="12">
    <location>
        <begin position="296"/>
        <end position="321"/>
    </location>
</feature>
<accession>A0A841KGF7</accession>
<keyword evidence="14" id="KW-1185">Reference proteome</keyword>
<keyword evidence="4" id="KW-1003">Cell membrane</keyword>
<feature type="transmembrane region" description="Helical" evidence="12">
    <location>
        <begin position="170"/>
        <end position="196"/>
    </location>
</feature>
<keyword evidence="8" id="KW-0249">Electron transport</keyword>
<dbReference type="InterPro" id="IPR003317">
    <property type="entry name" value="Cyt-d_oxidase_su2"/>
</dbReference>
<keyword evidence="9 12" id="KW-1133">Transmembrane helix</keyword>
<dbReference type="EC" id="1.10.3.-" evidence="13"/>
<proteinExistence type="inferred from homology"/>
<dbReference type="EMBL" id="JACHEH010000005">
    <property type="protein sequence ID" value="MBB6168986.1"/>
    <property type="molecule type" value="Genomic_DNA"/>
</dbReference>
<dbReference type="GO" id="GO:0016682">
    <property type="term" value="F:oxidoreductase activity, acting on diphenols and related substances as donors, oxygen as acceptor"/>
    <property type="evidence" value="ECO:0007669"/>
    <property type="project" value="TreeGrafter"/>
</dbReference>
<evidence type="ECO:0000256" key="3">
    <source>
        <dbReference type="ARBA" id="ARBA00022448"/>
    </source>
</evidence>
<keyword evidence="5" id="KW-0349">Heme</keyword>
<evidence type="ECO:0000256" key="5">
    <source>
        <dbReference type="ARBA" id="ARBA00022617"/>
    </source>
</evidence>